<dbReference type="InterPro" id="IPR002792">
    <property type="entry name" value="TRAM_dom"/>
</dbReference>
<keyword evidence="3" id="KW-1185">Reference proteome</keyword>
<dbReference type="Gene3D" id="2.40.50.140">
    <property type="entry name" value="Nucleic acid-binding proteins"/>
    <property type="match status" value="1"/>
</dbReference>
<reference evidence="3" key="1">
    <citation type="submission" date="2016-10" db="EMBL/GenBank/DDBJ databases">
        <authorList>
            <person name="Varghese N."/>
            <person name="Submissions S."/>
        </authorList>
    </citation>
    <scope>NUCLEOTIDE SEQUENCE [LARGE SCALE GENOMIC DNA]</scope>
    <source>
        <strain evidence="3">CGMCC 1.7738</strain>
    </source>
</reference>
<dbReference type="Pfam" id="PF01938">
    <property type="entry name" value="TRAM"/>
    <property type="match status" value="1"/>
</dbReference>
<dbReference type="PROSITE" id="PS50926">
    <property type="entry name" value="TRAM"/>
    <property type="match status" value="1"/>
</dbReference>
<accession>A0A1I4GZU7</accession>
<dbReference type="SUPFAM" id="SSF50249">
    <property type="entry name" value="Nucleic acid-binding proteins"/>
    <property type="match status" value="1"/>
</dbReference>
<dbReference type="STRING" id="553466.SAMN04487950_3474"/>
<feature type="domain" description="TRAM" evidence="1">
    <location>
        <begin position="82"/>
        <end position="141"/>
    </location>
</feature>
<dbReference type="EMBL" id="FOTC01000004">
    <property type="protein sequence ID" value="SFL34651.1"/>
    <property type="molecule type" value="Genomic_DNA"/>
</dbReference>
<gene>
    <name evidence="2" type="ORF">SAMN04487950_3474</name>
</gene>
<dbReference type="AlphaFoldDB" id="A0A1I4GZU7"/>
<name>A0A1I4GZU7_9EURY</name>
<proteinExistence type="predicted"/>
<evidence type="ECO:0000313" key="2">
    <source>
        <dbReference type="EMBL" id="SFL34651.1"/>
    </source>
</evidence>
<evidence type="ECO:0000313" key="3">
    <source>
        <dbReference type="Proteomes" id="UP000199607"/>
    </source>
</evidence>
<organism evidence="2 3">
    <name type="scientific">Halogranum rubrum</name>
    <dbReference type="NCBI Taxonomy" id="553466"/>
    <lineage>
        <taxon>Archaea</taxon>
        <taxon>Methanobacteriati</taxon>
        <taxon>Methanobacteriota</taxon>
        <taxon>Stenosarchaea group</taxon>
        <taxon>Halobacteria</taxon>
        <taxon>Halobacteriales</taxon>
        <taxon>Haloferacaceae</taxon>
    </lineage>
</organism>
<dbReference type="Proteomes" id="UP000199607">
    <property type="component" value="Unassembled WGS sequence"/>
</dbReference>
<protein>
    <submittedName>
        <fullName evidence="2">Predicted RNA-binding protein, contains TRAM domain</fullName>
    </submittedName>
</protein>
<sequence length="147" mass="16522">MRTTKFYGRELQMQIPDNLLCLFSARVDEQRDSYVLEVPKQEVTTGGVQVGDVHRVAVFATDTTDDTPTSHETVQNRERLAPVEKGDQRTVDIEDIGEQGDGIARTDRGYVLIVPDTEQGERVTVEVTDVSESVGFADVVERKPYYE</sequence>
<dbReference type="InterPro" id="IPR012340">
    <property type="entry name" value="NA-bd_OB-fold"/>
</dbReference>
<evidence type="ECO:0000259" key="1">
    <source>
        <dbReference type="PROSITE" id="PS50926"/>
    </source>
</evidence>